<dbReference type="OrthoDB" id="7345863at2"/>
<dbReference type="RefSeq" id="WP_093993300.1">
    <property type="nucleotide sequence ID" value="NZ_FXZK01000007.1"/>
</dbReference>
<dbReference type="AlphaFoldDB" id="A0A238LJP3"/>
<dbReference type="SUPFAM" id="SSF51197">
    <property type="entry name" value="Clavaminate synthase-like"/>
    <property type="match status" value="1"/>
</dbReference>
<dbReference type="EMBL" id="FXZK01000007">
    <property type="protein sequence ID" value="SMY09110.1"/>
    <property type="molecule type" value="Genomic_DNA"/>
</dbReference>
<keyword evidence="2" id="KW-1185">Reference proteome</keyword>
<gene>
    <name evidence="1" type="ORF">LOM8899_03272</name>
</gene>
<dbReference type="Proteomes" id="UP000201613">
    <property type="component" value="Unassembled WGS sequence"/>
</dbReference>
<evidence type="ECO:0000313" key="2">
    <source>
        <dbReference type="Proteomes" id="UP000201613"/>
    </source>
</evidence>
<accession>A0A238LJP3</accession>
<organism evidence="1 2">
    <name type="scientific">Flavimaricola marinus</name>
    <dbReference type="NCBI Taxonomy" id="1819565"/>
    <lineage>
        <taxon>Bacteria</taxon>
        <taxon>Pseudomonadati</taxon>
        <taxon>Pseudomonadota</taxon>
        <taxon>Alphaproteobacteria</taxon>
        <taxon>Rhodobacterales</taxon>
        <taxon>Paracoccaceae</taxon>
        <taxon>Flavimaricola</taxon>
    </lineage>
</organism>
<proteinExistence type="predicted"/>
<evidence type="ECO:0008006" key="3">
    <source>
        <dbReference type="Google" id="ProtNLM"/>
    </source>
</evidence>
<protein>
    <recommendedName>
        <fullName evidence="3">Phytanoyl-CoA dioxygenase (PhyH)</fullName>
    </recommendedName>
</protein>
<reference evidence="1 2" key="1">
    <citation type="submission" date="2017-05" db="EMBL/GenBank/DDBJ databases">
        <authorList>
            <person name="Song R."/>
            <person name="Chenine A.L."/>
            <person name="Ruprecht R.M."/>
        </authorList>
    </citation>
    <scope>NUCLEOTIDE SEQUENCE [LARGE SCALE GENOMIC DNA]</scope>
    <source>
        <strain evidence="1 2">CECT 8899</strain>
    </source>
</reference>
<name>A0A238LJP3_9RHOB</name>
<sequence length="255" mass="28374">MSLTTRGYAVLPADSGVLEWAEAAAVRARTLVASEAARAKWLRHGGTWFVGVDMLDNAGDGSLDGVPLTGPWEQLVAPQEHWHKAQISVVYQGYPRRDESESDTAFAFRRDRFAAHLDGLLPVGPNRRRMLKEPHAFILGMALNAASPEAAPLVVYEGSHHVIREAFANRFKGLEPDAYAEVDLTDVYQEARRTVFDRCPPRKLPLLPGQSVLVHRLAIHGIAPWKSGAWGPEEGRMMAYFRPLLDHPQDWIEAP</sequence>
<evidence type="ECO:0000313" key="1">
    <source>
        <dbReference type="EMBL" id="SMY09110.1"/>
    </source>
</evidence>